<comment type="subunit">
    <text evidence="7">Forms oligomers.</text>
</comment>
<keyword evidence="4 7" id="KW-0805">Transcription regulation</keyword>
<proteinExistence type="inferred from homology"/>
<dbReference type="GO" id="GO:0051301">
    <property type="term" value="P:cell division"/>
    <property type="evidence" value="ECO:0007669"/>
    <property type="project" value="UniProtKB-KW"/>
</dbReference>
<dbReference type="EMBL" id="MHMN01000054">
    <property type="protein sequence ID" value="OGZ26848.1"/>
    <property type="molecule type" value="Genomic_DNA"/>
</dbReference>
<dbReference type="SUPFAM" id="SSF89447">
    <property type="entry name" value="AbrB/MazE/MraZ-like"/>
    <property type="match status" value="1"/>
</dbReference>
<dbReference type="HAMAP" id="MF_01008">
    <property type="entry name" value="MraZ"/>
    <property type="match status" value="1"/>
</dbReference>
<organism evidence="9 10">
    <name type="scientific">Candidatus Nealsonbacteria bacterium RIFOXYC1_FULL_40_7</name>
    <dbReference type="NCBI Taxonomy" id="1801678"/>
    <lineage>
        <taxon>Bacteria</taxon>
        <taxon>Candidatus Nealsoniibacteriota</taxon>
    </lineage>
</organism>
<keyword evidence="2 7" id="KW-0963">Cytoplasm</keyword>
<comment type="subcellular location">
    <subcellularLocation>
        <location evidence="7">Cytoplasm</location>
        <location evidence="7">Nucleoid</location>
    </subcellularLocation>
</comment>
<dbReference type="PROSITE" id="PS51740">
    <property type="entry name" value="SPOVT_ABRB"/>
    <property type="match status" value="2"/>
</dbReference>
<dbReference type="PANTHER" id="PTHR34701">
    <property type="entry name" value="TRANSCRIPTIONAL REGULATOR MRAZ"/>
    <property type="match status" value="1"/>
</dbReference>
<dbReference type="Proteomes" id="UP000176326">
    <property type="component" value="Unassembled WGS sequence"/>
</dbReference>
<dbReference type="Pfam" id="PF02381">
    <property type="entry name" value="MraZ"/>
    <property type="match status" value="2"/>
</dbReference>
<dbReference type="GO" id="GO:0003700">
    <property type="term" value="F:DNA-binding transcription factor activity"/>
    <property type="evidence" value="ECO:0007669"/>
    <property type="project" value="UniProtKB-UniRule"/>
</dbReference>
<evidence type="ECO:0000256" key="4">
    <source>
        <dbReference type="ARBA" id="ARBA00023015"/>
    </source>
</evidence>
<dbReference type="InterPro" id="IPR003444">
    <property type="entry name" value="MraZ"/>
</dbReference>
<evidence type="ECO:0000256" key="2">
    <source>
        <dbReference type="ARBA" id="ARBA00022490"/>
    </source>
</evidence>
<dbReference type="InterPro" id="IPR007159">
    <property type="entry name" value="SpoVT-AbrB_dom"/>
</dbReference>
<keyword evidence="9" id="KW-0132">Cell division</keyword>
<dbReference type="CDD" id="cd16320">
    <property type="entry name" value="MraZ_N"/>
    <property type="match status" value="1"/>
</dbReference>
<dbReference type="InterPro" id="IPR035642">
    <property type="entry name" value="MraZ_N"/>
</dbReference>
<evidence type="ECO:0000259" key="8">
    <source>
        <dbReference type="PROSITE" id="PS51740"/>
    </source>
</evidence>
<dbReference type="GO" id="GO:2000143">
    <property type="term" value="P:negative regulation of DNA-templated transcription initiation"/>
    <property type="evidence" value="ECO:0007669"/>
    <property type="project" value="TreeGrafter"/>
</dbReference>
<dbReference type="CDD" id="cd16321">
    <property type="entry name" value="MraZ_C"/>
    <property type="match status" value="1"/>
</dbReference>
<dbReference type="InterPro" id="IPR038619">
    <property type="entry name" value="MraZ_sf"/>
</dbReference>
<dbReference type="NCBIfam" id="TIGR00242">
    <property type="entry name" value="division/cell wall cluster transcriptional repressor MraZ"/>
    <property type="match status" value="1"/>
</dbReference>
<dbReference type="Gene3D" id="3.40.1550.20">
    <property type="entry name" value="Transcriptional regulator MraZ domain"/>
    <property type="match status" value="1"/>
</dbReference>
<sequence>MFIGEYNHSIDEKKRLSLPAKFRKELGGKVIVTRGFDNCLVVYSKGKWGQVMEEMKKISSNRAEGRMFSRFILGGAAEVELDKLGRVLIPDYLKQYAGLKKEIVVCGLSDKLEIWDSEKWQGYKSGNEKNIDKLAENLPELGI</sequence>
<dbReference type="InterPro" id="IPR035644">
    <property type="entry name" value="MraZ_C"/>
</dbReference>
<feature type="domain" description="SpoVT-AbrB" evidence="8">
    <location>
        <begin position="76"/>
        <end position="119"/>
    </location>
</feature>
<reference evidence="9 10" key="1">
    <citation type="journal article" date="2016" name="Nat. Commun.">
        <title>Thousands of microbial genomes shed light on interconnected biogeochemical processes in an aquifer system.</title>
        <authorList>
            <person name="Anantharaman K."/>
            <person name="Brown C.T."/>
            <person name="Hug L.A."/>
            <person name="Sharon I."/>
            <person name="Castelle C.J."/>
            <person name="Probst A.J."/>
            <person name="Thomas B.C."/>
            <person name="Singh A."/>
            <person name="Wilkins M.J."/>
            <person name="Karaoz U."/>
            <person name="Brodie E.L."/>
            <person name="Williams K.H."/>
            <person name="Hubbard S.S."/>
            <person name="Banfield J.F."/>
        </authorList>
    </citation>
    <scope>NUCLEOTIDE SEQUENCE [LARGE SCALE GENOMIC DNA]</scope>
</reference>
<dbReference type="InterPro" id="IPR020603">
    <property type="entry name" value="MraZ_dom"/>
</dbReference>
<dbReference type="AlphaFoldDB" id="A0A1G2ENL6"/>
<evidence type="ECO:0000313" key="10">
    <source>
        <dbReference type="Proteomes" id="UP000176326"/>
    </source>
</evidence>
<evidence type="ECO:0000256" key="3">
    <source>
        <dbReference type="ARBA" id="ARBA00022737"/>
    </source>
</evidence>
<evidence type="ECO:0000313" key="9">
    <source>
        <dbReference type="EMBL" id="OGZ26848.1"/>
    </source>
</evidence>
<evidence type="ECO:0000256" key="7">
    <source>
        <dbReference type="HAMAP-Rule" id="MF_01008"/>
    </source>
</evidence>
<gene>
    <name evidence="7" type="primary">mraZ</name>
    <name evidence="9" type="ORF">A2427_00905</name>
</gene>
<keyword evidence="9" id="KW-0131">Cell cycle</keyword>
<name>A0A1G2ENL6_9BACT</name>
<dbReference type="GO" id="GO:0009295">
    <property type="term" value="C:nucleoid"/>
    <property type="evidence" value="ECO:0007669"/>
    <property type="project" value="UniProtKB-SubCell"/>
</dbReference>
<keyword evidence="3" id="KW-0677">Repeat</keyword>
<comment type="similarity">
    <text evidence="7">Belongs to the MraZ family.</text>
</comment>
<keyword evidence="6 7" id="KW-0804">Transcription</keyword>
<dbReference type="GO" id="GO:0005737">
    <property type="term" value="C:cytoplasm"/>
    <property type="evidence" value="ECO:0007669"/>
    <property type="project" value="UniProtKB-UniRule"/>
</dbReference>
<evidence type="ECO:0000256" key="5">
    <source>
        <dbReference type="ARBA" id="ARBA00023125"/>
    </source>
</evidence>
<dbReference type="InterPro" id="IPR037914">
    <property type="entry name" value="SpoVT-AbrB_sf"/>
</dbReference>
<accession>A0A1G2ENL6</accession>
<feature type="domain" description="SpoVT-AbrB" evidence="8">
    <location>
        <begin position="5"/>
        <end position="47"/>
    </location>
</feature>
<comment type="caution">
    <text evidence="9">The sequence shown here is derived from an EMBL/GenBank/DDBJ whole genome shotgun (WGS) entry which is preliminary data.</text>
</comment>
<dbReference type="GO" id="GO:0000976">
    <property type="term" value="F:transcription cis-regulatory region binding"/>
    <property type="evidence" value="ECO:0007669"/>
    <property type="project" value="TreeGrafter"/>
</dbReference>
<dbReference type="PANTHER" id="PTHR34701:SF1">
    <property type="entry name" value="TRANSCRIPTIONAL REGULATOR MRAZ"/>
    <property type="match status" value="1"/>
</dbReference>
<keyword evidence="5 7" id="KW-0238">DNA-binding</keyword>
<protein>
    <recommendedName>
        <fullName evidence="1 7">Transcriptional regulator MraZ</fullName>
    </recommendedName>
</protein>
<evidence type="ECO:0000256" key="6">
    <source>
        <dbReference type="ARBA" id="ARBA00023163"/>
    </source>
</evidence>
<evidence type="ECO:0000256" key="1">
    <source>
        <dbReference type="ARBA" id="ARBA00013860"/>
    </source>
</evidence>